<evidence type="ECO:0000256" key="4">
    <source>
        <dbReference type="ARBA" id="ARBA00022777"/>
    </source>
</evidence>
<dbReference type="EMBL" id="CP051139">
    <property type="protein sequence ID" value="QIW94629.1"/>
    <property type="molecule type" value="Genomic_DNA"/>
</dbReference>
<evidence type="ECO:0000256" key="5">
    <source>
        <dbReference type="ARBA" id="ARBA00022840"/>
    </source>
</evidence>
<keyword evidence="3 6" id="KW-0547">Nucleotide-binding</keyword>
<dbReference type="Pfam" id="PF00349">
    <property type="entry name" value="Hexokinase_1"/>
    <property type="match status" value="1"/>
</dbReference>
<proteinExistence type="inferred from homology"/>
<comment type="similarity">
    <text evidence="1 6">Belongs to the hexokinase family.</text>
</comment>
<dbReference type="GO" id="GO:0005536">
    <property type="term" value="F:D-glucose binding"/>
    <property type="evidence" value="ECO:0007669"/>
    <property type="project" value="InterPro"/>
</dbReference>
<sequence length="500" mass="55307">MTAMLSPVVQLMSPTHSPKPAPLRKRPRHAPPQVYDRTMEDFIEELRSIEEKLDTQSLLSYSSRLQKEYDDKLQSSQISMLPSYNHTLPSGQERGECLALDVGGSTFRIALIRLSGRDATGKSMDIRHSQSFEIVDSIKRLEGQAFFDWMADRIADMLANCPSIDHKLDMGLAWSFPIEQTCSRSGNLLKMGKGFRASAGLIGQDLSEVIMRSCTSRGLNVQMRTIINDSAGTLISQAYLDSSARMSVILGTGMNAGVFLPVQCVGKNKLVDRPESWHTVAKRVLINTEISMFGKNVMPVTRWDNHLNSRLPMPGFQPMEYLCTGMYLGEIVRLILVEAIDTAGLFNGRRPENFAEVYSLSTSTVAAFENDFTVDLSKASSEFVRAHPLLSRPSLHDLYFIKRVVTFVSHRAQAYLATAVHALWSLRTKAEAAELKDKHVTVACNGTVIDKYPGFRVNCQRHLDSLCLASGVSAGTISLEMAPESSIFGAAVAVQCATDE</sequence>
<dbReference type="PROSITE" id="PS51748">
    <property type="entry name" value="HEXOKINASE_2"/>
    <property type="match status" value="1"/>
</dbReference>
<dbReference type="EC" id="2.7.1.-" evidence="6"/>
<keyword evidence="5 6" id="KW-0067">ATP-binding</keyword>
<keyword evidence="11" id="KW-1185">Reference proteome</keyword>
<evidence type="ECO:0000259" key="9">
    <source>
        <dbReference type="Pfam" id="PF03727"/>
    </source>
</evidence>
<evidence type="ECO:0000259" key="8">
    <source>
        <dbReference type="Pfam" id="PF00349"/>
    </source>
</evidence>
<organism evidence="10 11">
    <name type="scientific">Peltaster fructicola</name>
    <dbReference type="NCBI Taxonomy" id="286661"/>
    <lineage>
        <taxon>Eukaryota</taxon>
        <taxon>Fungi</taxon>
        <taxon>Dikarya</taxon>
        <taxon>Ascomycota</taxon>
        <taxon>Pezizomycotina</taxon>
        <taxon>Dothideomycetes</taxon>
        <taxon>Dothideomycetes incertae sedis</taxon>
        <taxon>Peltaster</taxon>
    </lineage>
</organism>
<evidence type="ECO:0000313" key="11">
    <source>
        <dbReference type="Proteomes" id="UP000503462"/>
    </source>
</evidence>
<dbReference type="AlphaFoldDB" id="A0A6H0XJC7"/>
<evidence type="ECO:0000256" key="7">
    <source>
        <dbReference type="SAM" id="MobiDB-lite"/>
    </source>
</evidence>
<dbReference type="SUPFAM" id="SSF53067">
    <property type="entry name" value="Actin-like ATPase domain"/>
    <property type="match status" value="2"/>
</dbReference>
<dbReference type="GO" id="GO:0005739">
    <property type="term" value="C:mitochondrion"/>
    <property type="evidence" value="ECO:0007669"/>
    <property type="project" value="TreeGrafter"/>
</dbReference>
<protein>
    <recommendedName>
        <fullName evidence="6">Phosphotransferase</fullName>
        <ecNumber evidence="6">2.7.1.-</ecNumber>
    </recommendedName>
</protein>
<evidence type="ECO:0000256" key="2">
    <source>
        <dbReference type="ARBA" id="ARBA00022679"/>
    </source>
</evidence>
<dbReference type="GO" id="GO:0005524">
    <property type="term" value="F:ATP binding"/>
    <property type="evidence" value="ECO:0007669"/>
    <property type="project" value="UniProtKB-UniRule"/>
</dbReference>
<dbReference type="GO" id="GO:0005829">
    <property type="term" value="C:cytosol"/>
    <property type="evidence" value="ECO:0007669"/>
    <property type="project" value="TreeGrafter"/>
</dbReference>
<dbReference type="PANTHER" id="PTHR19443:SF24">
    <property type="entry name" value="PHOSPHOTRANSFERASE"/>
    <property type="match status" value="1"/>
</dbReference>
<dbReference type="Pfam" id="PF03727">
    <property type="entry name" value="Hexokinase_2"/>
    <property type="match status" value="1"/>
</dbReference>
<keyword evidence="2 6" id="KW-0808">Transferase</keyword>
<feature type="domain" description="Hexokinase C-terminal" evidence="9">
    <location>
        <begin position="245"/>
        <end position="494"/>
    </location>
</feature>
<evidence type="ECO:0000256" key="3">
    <source>
        <dbReference type="ARBA" id="ARBA00022741"/>
    </source>
</evidence>
<reference evidence="10 11" key="1">
    <citation type="journal article" date="2016" name="Sci. Rep.">
        <title>Peltaster fructicola genome reveals evolution from an invasive phytopathogen to an ectophytic parasite.</title>
        <authorList>
            <person name="Xu C."/>
            <person name="Chen H."/>
            <person name="Gleason M.L."/>
            <person name="Xu J.R."/>
            <person name="Liu H."/>
            <person name="Zhang R."/>
            <person name="Sun G."/>
        </authorList>
    </citation>
    <scope>NUCLEOTIDE SEQUENCE [LARGE SCALE GENOMIC DNA]</scope>
    <source>
        <strain evidence="10 11">LNHT1506</strain>
    </source>
</reference>
<dbReference type="PANTHER" id="PTHR19443">
    <property type="entry name" value="HEXOKINASE"/>
    <property type="match status" value="1"/>
</dbReference>
<dbReference type="UniPathway" id="UPA00109">
    <property type="reaction ID" value="UER00180"/>
</dbReference>
<dbReference type="InterPro" id="IPR022672">
    <property type="entry name" value="Hexokinase_N"/>
</dbReference>
<dbReference type="Proteomes" id="UP000503462">
    <property type="component" value="Chromosome 1"/>
</dbReference>
<dbReference type="GO" id="GO:0006013">
    <property type="term" value="P:mannose metabolic process"/>
    <property type="evidence" value="ECO:0007669"/>
    <property type="project" value="TreeGrafter"/>
</dbReference>
<evidence type="ECO:0000256" key="1">
    <source>
        <dbReference type="ARBA" id="ARBA00009225"/>
    </source>
</evidence>
<keyword evidence="6" id="KW-0324">Glycolysis</keyword>
<dbReference type="Gene3D" id="3.40.367.20">
    <property type="match status" value="1"/>
</dbReference>
<feature type="domain" description="Hexokinase N-terminal" evidence="8">
    <location>
        <begin position="52"/>
        <end position="239"/>
    </location>
</feature>
<dbReference type="GO" id="GO:0019158">
    <property type="term" value="F:mannokinase activity"/>
    <property type="evidence" value="ECO:0007669"/>
    <property type="project" value="TreeGrafter"/>
</dbReference>
<evidence type="ECO:0000313" key="10">
    <source>
        <dbReference type="EMBL" id="QIW94629.1"/>
    </source>
</evidence>
<keyword evidence="4 6" id="KW-0418">Kinase</keyword>
<dbReference type="InterPro" id="IPR043129">
    <property type="entry name" value="ATPase_NBD"/>
</dbReference>
<accession>A0A6H0XJC7</accession>
<dbReference type="OrthoDB" id="419537at2759"/>
<evidence type="ECO:0000256" key="6">
    <source>
        <dbReference type="RuleBase" id="RU362007"/>
    </source>
</evidence>
<dbReference type="InterPro" id="IPR022673">
    <property type="entry name" value="Hexokinase_C"/>
</dbReference>
<gene>
    <name evidence="10" type="ORF">AMS68_000147</name>
</gene>
<dbReference type="GO" id="GO:0008865">
    <property type="term" value="F:fructokinase activity"/>
    <property type="evidence" value="ECO:0007669"/>
    <property type="project" value="TreeGrafter"/>
</dbReference>
<dbReference type="GO" id="GO:0006006">
    <property type="term" value="P:glucose metabolic process"/>
    <property type="evidence" value="ECO:0007669"/>
    <property type="project" value="TreeGrafter"/>
</dbReference>
<dbReference type="GO" id="GO:0001678">
    <property type="term" value="P:intracellular glucose homeostasis"/>
    <property type="evidence" value="ECO:0007669"/>
    <property type="project" value="InterPro"/>
</dbReference>
<dbReference type="InterPro" id="IPR001312">
    <property type="entry name" value="Hexokinase"/>
</dbReference>
<name>A0A6H0XJC7_9PEZI</name>
<dbReference type="PRINTS" id="PR00475">
    <property type="entry name" value="HEXOKINASE"/>
</dbReference>
<dbReference type="GO" id="GO:0006096">
    <property type="term" value="P:glycolytic process"/>
    <property type="evidence" value="ECO:0007669"/>
    <property type="project" value="UniProtKB-UniPathway"/>
</dbReference>
<dbReference type="GO" id="GO:0004340">
    <property type="term" value="F:glucokinase activity"/>
    <property type="evidence" value="ECO:0007669"/>
    <property type="project" value="TreeGrafter"/>
</dbReference>
<feature type="region of interest" description="Disordered" evidence="7">
    <location>
        <begin position="1"/>
        <end position="31"/>
    </location>
</feature>
<dbReference type="Gene3D" id="3.30.420.40">
    <property type="match status" value="1"/>
</dbReference>